<dbReference type="Pfam" id="PF17759">
    <property type="entry name" value="tRNA_synthFbeta"/>
    <property type="match status" value="1"/>
</dbReference>
<dbReference type="GO" id="GO:0000287">
    <property type="term" value="F:magnesium ion binding"/>
    <property type="evidence" value="ECO:0007669"/>
    <property type="project" value="UniProtKB-UniRule"/>
</dbReference>
<comment type="similarity">
    <text evidence="1 11">Belongs to the phenylalanyl-tRNA synthetase beta subunit family. Type 1 subfamily.</text>
</comment>
<dbReference type="InterPro" id="IPR045864">
    <property type="entry name" value="aa-tRNA-synth_II/BPL/LPL"/>
</dbReference>
<dbReference type="SMART" id="SM00873">
    <property type="entry name" value="B3_4"/>
    <property type="match status" value="1"/>
</dbReference>
<comment type="cofactor">
    <cofactor evidence="11">
        <name>Mg(2+)</name>
        <dbReference type="ChEBI" id="CHEBI:18420"/>
    </cofactor>
    <text evidence="11">Binds 2 magnesium ions per tetramer.</text>
</comment>
<dbReference type="NCBIfam" id="TIGR00472">
    <property type="entry name" value="pheT_bact"/>
    <property type="match status" value="1"/>
</dbReference>
<evidence type="ECO:0000256" key="4">
    <source>
        <dbReference type="ARBA" id="ARBA00022723"/>
    </source>
</evidence>
<dbReference type="Pfam" id="PF03484">
    <property type="entry name" value="B5"/>
    <property type="match status" value="1"/>
</dbReference>
<dbReference type="InterPro" id="IPR041616">
    <property type="entry name" value="PheRS_beta_core"/>
</dbReference>
<dbReference type="GO" id="GO:0006432">
    <property type="term" value="P:phenylalanyl-tRNA aminoacylation"/>
    <property type="evidence" value="ECO:0007669"/>
    <property type="project" value="UniProtKB-UniRule"/>
</dbReference>
<dbReference type="Gene3D" id="3.30.56.10">
    <property type="match status" value="2"/>
</dbReference>
<dbReference type="Gene3D" id="3.50.40.10">
    <property type="entry name" value="Phenylalanyl-trna Synthetase, Chain B, domain 3"/>
    <property type="match status" value="1"/>
</dbReference>
<evidence type="ECO:0000256" key="9">
    <source>
        <dbReference type="ARBA" id="ARBA00023146"/>
    </source>
</evidence>
<sequence>MKFGEEWLRKWINPSISGKNICKQLTKFGCEAEYIKEKNILYLNTVIGQIIAKKVYNIDKKLIIYTICICQNQNILILHKETKYLLIGTKVPVILSKSFLKKTINTSSLNLNLNISHCMLGSYNRLYIEKDNHDIIVLEDDSKIGLNFNDYYHKNNYIMRLFTPFNRIDLRSIWGLSREIAILNNLPLPHLKYKSFLNQKKLSSFNCNIDIQTNNIQYIFCELYSIKFKSILPFWIQDRLRRSDILTNNIITNILNYIFMETGHFLHVFDLDKLNKNLFIKSIEKKKIIKTIYNKNFSLPKNTIVLSDNKNILSFEDMQYSNFAEINHSTKNLFLGSICFDNQFLQERNIFIPIIHKKTECLKYNIYPNIQKNIFQYTQKLIIDICGGVSSKFKQYNTNNGVFFSNLLLLEIRKLNKISGSIFTKKDVISILDHGYFSYYENNNIFFVTPPYWRSDIIIVEDLISEIIRIYDYENIKSMPPREYINNFLNKQEKISLSRIKLFLSDRGYCEIISYSFINPMIQKYFVSQSNILKIQNPISNDMSDMRLSLWIGLINCISYNQKRQQESIRIFETGLCFFLKKEDKNKIIQNEYLSIAMSGFISRREWYLKNRKFDFYDLKGDVESILNICGKLECIEFISENFIGLCSDKSAGIYLSGQLIGRIGVLDITFHHLFDLKDPVILFEIMWKKICSRNSIHVKYISILPSSKRDISIIVSQNILTKDILKICYSNISIKNTNINICDVYMGSNIPPKKKSVSICFIFNSTKNTLKEFDINLNILQCITALKNKLGATLRE</sequence>
<dbReference type="GO" id="GO:0009328">
    <property type="term" value="C:phenylalanine-tRNA ligase complex"/>
    <property type="evidence" value="ECO:0007669"/>
    <property type="project" value="TreeGrafter"/>
</dbReference>
<dbReference type="SMART" id="SM00874">
    <property type="entry name" value="B5"/>
    <property type="match status" value="1"/>
</dbReference>
<name>A0A803GCP3_9GAMM</name>
<evidence type="ECO:0000256" key="8">
    <source>
        <dbReference type="ARBA" id="ARBA00022917"/>
    </source>
</evidence>
<comment type="subcellular location">
    <subcellularLocation>
        <location evidence="11">Cytoplasm</location>
    </subcellularLocation>
</comment>
<evidence type="ECO:0000256" key="1">
    <source>
        <dbReference type="ARBA" id="ARBA00008653"/>
    </source>
</evidence>
<dbReference type="PANTHER" id="PTHR10947:SF0">
    <property type="entry name" value="PHENYLALANINE--TRNA LIGASE BETA SUBUNIT"/>
    <property type="match status" value="1"/>
</dbReference>
<dbReference type="InterPro" id="IPR020825">
    <property type="entry name" value="Phe-tRNA_synthase-like_B3/B4"/>
</dbReference>
<dbReference type="InterPro" id="IPR012340">
    <property type="entry name" value="NA-bd_OB-fold"/>
</dbReference>
<comment type="subunit">
    <text evidence="2 11">Tetramer of two alpha and two beta subunits.</text>
</comment>
<dbReference type="CDD" id="cd00769">
    <property type="entry name" value="PheRS_beta_core"/>
    <property type="match status" value="1"/>
</dbReference>
<feature type="binding site" evidence="11">
    <location>
        <position position="456"/>
    </location>
    <ligand>
        <name>Mg(2+)</name>
        <dbReference type="ChEBI" id="CHEBI:18420"/>
        <note>shared with alpha subunit</note>
    </ligand>
</feature>
<protein>
    <recommendedName>
        <fullName evidence="11">Phenylalanine--tRNA ligase beta subunit</fullName>
        <ecNumber evidence="11">6.1.1.20</ecNumber>
    </recommendedName>
    <alternativeName>
        <fullName evidence="11">Phenylalanyl-tRNA synthetase beta subunit</fullName>
        <shortName evidence="11">PheRS</shortName>
    </alternativeName>
</protein>
<dbReference type="Pfam" id="PF03147">
    <property type="entry name" value="FDX-ACB"/>
    <property type="match status" value="1"/>
</dbReference>
<evidence type="ECO:0000256" key="10">
    <source>
        <dbReference type="ARBA" id="ARBA00049255"/>
    </source>
</evidence>
<evidence type="ECO:0000313" key="15">
    <source>
        <dbReference type="Proteomes" id="UP000294455"/>
    </source>
</evidence>
<dbReference type="SUPFAM" id="SSF50249">
    <property type="entry name" value="Nucleic acid-binding proteins"/>
    <property type="match status" value="1"/>
</dbReference>
<dbReference type="RefSeq" id="WP_154049160.1">
    <property type="nucleotide sequence ID" value="NZ_LR217739.1"/>
</dbReference>
<evidence type="ECO:0000256" key="5">
    <source>
        <dbReference type="ARBA" id="ARBA00022741"/>
    </source>
</evidence>
<dbReference type="PROSITE" id="PS51447">
    <property type="entry name" value="FDX_ACB"/>
    <property type="match status" value="1"/>
</dbReference>
<keyword evidence="11" id="KW-0963">Cytoplasm</keyword>
<reference evidence="14 15" key="1">
    <citation type="submission" date="2019-02" db="EMBL/GenBank/DDBJ databases">
        <authorList>
            <person name="Manzano-Marin A."/>
            <person name="Manzano-Marin A."/>
        </authorList>
    </citation>
    <scope>NUCLEOTIDE SEQUENCE [LARGE SCALE GENOMIC DNA]</scope>
    <source>
        <strain evidence="14 15">BuCipiceae</strain>
    </source>
</reference>
<keyword evidence="9 11" id="KW-0030">Aminoacyl-tRNA synthetase</keyword>
<evidence type="ECO:0000313" key="14">
    <source>
        <dbReference type="EMBL" id="VFP87988.1"/>
    </source>
</evidence>
<proteinExistence type="inferred from homology"/>
<dbReference type="InterPro" id="IPR005146">
    <property type="entry name" value="B3/B4_tRNA-bd"/>
</dbReference>
<dbReference type="SUPFAM" id="SSF56037">
    <property type="entry name" value="PheT/TilS domain"/>
    <property type="match status" value="1"/>
</dbReference>
<dbReference type="InterPro" id="IPR005147">
    <property type="entry name" value="tRNA_synthase_B5-dom"/>
</dbReference>
<dbReference type="OrthoDB" id="9805455at2"/>
<accession>A0A803GCP3</accession>
<dbReference type="SUPFAM" id="SSF46955">
    <property type="entry name" value="Putative DNA-binding domain"/>
    <property type="match status" value="2"/>
</dbReference>
<feature type="binding site" evidence="11">
    <location>
        <position position="466"/>
    </location>
    <ligand>
        <name>Mg(2+)</name>
        <dbReference type="ChEBI" id="CHEBI:18420"/>
        <note>shared with alpha subunit</note>
    </ligand>
</feature>
<organism evidence="14 15">
    <name type="scientific">Buchnera aphidicola</name>
    <name type="common">Cinara piceae</name>
    <dbReference type="NCBI Taxonomy" id="1660043"/>
    <lineage>
        <taxon>Bacteria</taxon>
        <taxon>Pseudomonadati</taxon>
        <taxon>Pseudomonadota</taxon>
        <taxon>Gammaproteobacteria</taxon>
        <taxon>Enterobacterales</taxon>
        <taxon>Erwiniaceae</taxon>
        <taxon>Buchnera</taxon>
    </lineage>
</organism>
<dbReference type="InterPro" id="IPR004532">
    <property type="entry name" value="Phe-tRNA-ligase_IIc_bsu_bact"/>
</dbReference>
<dbReference type="GO" id="GO:0005524">
    <property type="term" value="F:ATP binding"/>
    <property type="evidence" value="ECO:0007669"/>
    <property type="project" value="UniProtKB-UniRule"/>
</dbReference>
<keyword evidence="7 11" id="KW-0460">Magnesium</keyword>
<keyword evidence="8 11" id="KW-0648">Protein biosynthesis</keyword>
<dbReference type="SMART" id="SM00896">
    <property type="entry name" value="FDX-ACB"/>
    <property type="match status" value="1"/>
</dbReference>
<evidence type="ECO:0000256" key="2">
    <source>
        <dbReference type="ARBA" id="ARBA00011209"/>
    </source>
</evidence>
<feature type="binding site" evidence="11">
    <location>
        <position position="462"/>
    </location>
    <ligand>
        <name>Mg(2+)</name>
        <dbReference type="ChEBI" id="CHEBI:18420"/>
        <note>shared with alpha subunit</note>
    </ligand>
</feature>
<dbReference type="AlphaFoldDB" id="A0A803GCP3"/>
<dbReference type="Gene3D" id="3.30.70.380">
    <property type="entry name" value="Ferrodoxin-fold anticodon-binding domain"/>
    <property type="match status" value="1"/>
</dbReference>
<evidence type="ECO:0000256" key="3">
    <source>
        <dbReference type="ARBA" id="ARBA00022598"/>
    </source>
</evidence>
<dbReference type="EMBL" id="LR217739">
    <property type="protein sequence ID" value="VFP87988.1"/>
    <property type="molecule type" value="Genomic_DNA"/>
</dbReference>
<feature type="domain" description="B5" evidence="13">
    <location>
        <begin position="403"/>
        <end position="478"/>
    </location>
</feature>
<dbReference type="Pfam" id="PF03483">
    <property type="entry name" value="B3_4"/>
    <property type="match status" value="1"/>
</dbReference>
<dbReference type="InterPro" id="IPR005121">
    <property type="entry name" value="Fdx_antiC-bd"/>
</dbReference>
<feature type="domain" description="FDX-ACB" evidence="12">
    <location>
        <begin position="703"/>
        <end position="796"/>
    </location>
</feature>
<comment type="catalytic activity">
    <reaction evidence="10 11">
        <text>tRNA(Phe) + L-phenylalanine + ATP = L-phenylalanyl-tRNA(Phe) + AMP + diphosphate + H(+)</text>
        <dbReference type="Rhea" id="RHEA:19413"/>
        <dbReference type="Rhea" id="RHEA-COMP:9668"/>
        <dbReference type="Rhea" id="RHEA-COMP:9699"/>
        <dbReference type="ChEBI" id="CHEBI:15378"/>
        <dbReference type="ChEBI" id="CHEBI:30616"/>
        <dbReference type="ChEBI" id="CHEBI:33019"/>
        <dbReference type="ChEBI" id="CHEBI:58095"/>
        <dbReference type="ChEBI" id="CHEBI:78442"/>
        <dbReference type="ChEBI" id="CHEBI:78531"/>
        <dbReference type="ChEBI" id="CHEBI:456215"/>
        <dbReference type="EC" id="6.1.1.20"/>
    </reaction>
</comment>
<dbReference type="Proteomes" id="UP000294455">
    <property type="component" value="Chromosome"/>
</dbReference>
<dbReference type="Gene3D" id="2.40.50.140">
    <property type="entry name" value="Nucleic acid-binding proteins"/>
    <property type="match status" value="1"/>
</dbReference>
<dbReference type="InterPro" id="IPR045060">
    <property type="entry name" value="Phe-tRNA-ligase_IIc_bsu"/>
</dbReference>
<gene>
    <name evidence="11 14" type="primary">pheT</name>
    <name evidence="14" type="ORF">BUCIPICE3303_089</name>
</gene>
<keyword evidence="6 11" id="KW-0067">ATP-binding</keyword>
<dbReference type="PROSITE" id="PS51483">
    <property type="entry name" value="B5"/>
    <property type="match status" value="1"/>
</dbReference>
<dbReference type="InterPro" id="IPR036690">
    <property type="entry name" value="Fdx_antiC-bd_sf"/>
</dbReference>
<dbReference type="SUPFAM" id="SSF54991">
    <property type="entry name" value="Anticodon-binding domain of PheRS"/>
    <property type="match status" value="1"/>
</dbReference>
<evidence type="ECO:0000256" key="6">
    <source>
        <dbReference type="ARBA" id="ARBA00022840"/>
    </source>
</evidence>
<dbReference type="SUPFAM" id="SSF55681">
    <property type="entry name" value="Class II aaRS and biotin synthetases"/>
    <property type="match status" value="1"/>
</dbReference>
<dbReference type="PANTHER" id="PTHR10947">
    <property type="entry name" value="PHENYLALANYL-TRNA SYNTHETASE BETA CHAIN AND LEUCINE-RICH REPEAT-CONTAINING PROTEIN 47"/>
    <property type="match status" value="1"/>
</dbReference>
<comment type="caution">
    <text evidence="11">Lacks conserved residue(s) required for the propagation of feature annotation.</text>
</comment>
<evidence type="ECO:0000256" key="11">
    <source>
        <dbReference type="HAMAP-Rule" id="MF_00283"/>
    </source>
</evidence>
<evidence type="ECO:0000256" key="7">
    <source>
        <dbReference type="ARBA" id="ARBA00022842"/>
    </source>
</evidence>
<evidence type="ECO:0000259" key="13">
    <source>
        <dbReference type="PROSITE" id="PS51483"/>
    </source>
</evidence>
<keyword evidence="3 11" id="KW-0436">Ligase</keyword>
<evidence type="ECO:0000259" key="12">
    <source>
        <dbReference type="PROSITE" id="PS51447"/>
    </source>
</evidence>
<dbReference type="InterPro" id="IPR009061">
    <property type="entry name" value="DNA-bd_dom_put_sf"/>
</dbReference>
<dbReference type="Gene3D" id="3.30.930.10">
    <property type="entry name" value="Bira Bifunctional Protein, Domain 2"/>
    <property type="match status" value="1"/>
</dbReference>
<keyword evidence="4 11" id="KW-0479">Metal-binding</keyword>
<dbReference type="GO" id="GO:0003723">
    <property type="term" value="F:RNA binding"/>
    <property type="evidence" value="ECO:0007669"/>
    <property type="project" value="InterPro"/>
</dbReference>
<dbReference type="HAMAP" id="MF_00283">
    <property type="entry name" value="Phe_tRNA_synth_beta1"/>
    <property type="match status" value="1"/>
</dbReference>
<keyword evidence="5 11" id="KW-0547">Nucleotide-binding</keyword>
<dbReference type="GO" id="GO:0004826">
    <property type="term" value="F:phenylalanine-tRNA ligase activity"/>
    <property type="evidence" value="ECO:0007669"/>
    <property type="project" value="UniProtKB-UniRule"/>
</dbReference>
<dbReference type="EC" id="6.1.1.20" evidence="11"/>